<proteinExistence type="predicted"/>
<sequence>MKKIFFIILCSLSFYQFANAQDKLLNFGVKTAVGMSDFSISGNHGINTDTRQSWEGGIMLRANIPVLPIYAQIEANYTNAGSTLSYNDVEQELITNRVEVPILLGARFSLGEIAVRGFGGVIAQKTVRDNLADFDSNLELNDFGWGWQAGVGADIKKFTVDLKYQRGANIITGSNSIESNQYLLSVGYFIW</sequence>
<comment type="caution">
    <text evidence="4">The sequence shown here is derived from an EMBL/GenBank/DDBJ whole genome shotgun (WGS) entry which is preliminary data.</text>
</comment>
<dbReference type="Proteomes" id="UP000585050">
    <property type="component" value="Unassembled WGS sequence"/>
</dbReference>
<dbReference type="InterPro" id="IPR027385">
    <property type="entry name" value="Beta-barrel_OMP"/>
</dbReference>
<dbReference type="AlphaFoldDB" id="A0A7X8SH21"/>
<organism evidence="4 5">
    <name type="scientific">Flammeovirga agarivorans</name>
    <dbReference type="NCBI Taxonomy" id="2726742"/>
    <lineage>
        <taxon>Bacteria</taxon>
        <taxon>Pseudomonadati</taxon>
        <taxon>Bacteroidota</taxon>
        <taxon>Cytophagia</taxon>
        <taxon>Cytophagales</taxon>
        <taxon>Flammeovirgaceae</taxon>
        <taxon>Flammeovirga</taxon>
    </lineage>
</organism>
<feature type="domain" description="Outer membrane protein beta-barrel" evidence="3">
    <location>
        <begin position="7"/>
        <end position="188"/>
    </location>
</feature>
<gene>
    <name evidence="4" type="ORF">HGP29_02450</name>
</gene>
<dbReference type="EMBL" id="JABAIL010000001">
    <property type="protein sequence ID" value="NLR90044.1"/>
    <property type="molecule type" value="Genomic_DNA"/>
</dbReference>
<evidence type="ECO:0000256" key="2">
    <source>
        <dbReference type="SAM" id="SignalP"/>
    </source>
</evidence>
<dbReference type="Pfam" id="PF13505">
    <property type="entry name" value="OMP_b-brl"/>
    <property type="match status" value="1"/>
</dbReference>
<evidence type="ECO:0000313" key="4">
    <source>
        <dbReference type="EMBL" id="NLR90044.1"/>
    </source>
</evidence>
<evidence type="ECO:0000256" key="1">
    <source>
        <dbReference type="ARBA" id="ARBA00022729"/>
    </source>
</evidence>
<feature type="signal peptide" evidence="2">
    <location>
        <begin position="1"/>
        <end position="20"/>
    </location>
</feature>
<accession>A0A7X8SH21</accession>
<dbReference type="SUPFAM" id="SSF56925">
    <property type="entry name" value="OMPA-like"/>
    <property type="match status" value="1"/>
</dbReference>
<dbReference type="RefSeq" id="WP_168880723.1">
    <property type="nucleotide sequence ID" value="NZ_JABAIL010000001.1"/>
</dbReference>
<feature type="chain" id="PRO_5031302704" evidence="2">
    <location>
        <begin position="21"/>
        <end position="191"/>
    </location>
</feature>
<evidence type="ECO:0000313" key="5">
    <source>
        <dbReference type="Proteomes" id="UP000585050"/>
    </source>
</evidence>
<name>A0A7X8SH21_9BACT</name>
<evidence type="ECO:0000259" key="3">
    <source>
        <dbReference type="Pfam" id="PF13505"/>
    </source>
</evidence>
<keyword evidence="5" id="KW-1185">Reference proteome</keyword>
<reference evidence="4 5" key="1">
    <citation type="submission" date="2020-04" db="EMBL/GenBank/DDBJ databases">
        <title>Flammeovirga sp. SR4, a novel species isolated from seawater.</title>
        <authorList>
            <person name="Wang X."/>
        </authorList>
    </citation>
    <scope>NUCLEOTIDE SEQUENCE [LARGE SCALE GENOMIC DNA]</scope>
    <source>
        <strain evidence="4 5">SR4</strain>
    </source>
</reference>
<dbReference type="InterPro" id="IPR011250">
    <property type="entry name" value="OMP/PagP_B-barrel"/>
</dbReference>
<dbReference type="Gene3D" id="2.40.160.20">
    <property type="match status" value="1"/>
</dbReference>
<keyword evidence="1 2" id="KW-0732">Signal</keyword>
<protein>
    <submittedName>
        <fullName evidence="4">Porin family protein</fullName>
    </submittedName>
</protein>